<dbReference type="Gene3D" id="1.20.1250.20">
    <property type="entry name" value="MFS general substrate transporter like domains"/>
    <property type="match status" value="2"/>
</dbReference>
<feature type="transmembrane region" description="Helical" evidence="4">
    <location>
        <begin position="367"/>
        <end position="387"/>
    </location>
</feature>
<keyword evidence="7" id="KW-1185">Reference proteome</keyword>
<dbReference type="PROSITE" id="PS50850">
    <property type="entry name" value="MFS"/>
    <property type="match status" value="1"/>
</dbReference>
<evidence type="ECO:0000313" key="7">
    <source>
        <dbReference type="Proteomes" id="UP000290204"/>
    </source>
</evidence>
<dbReference type="OrthoDB" id="9781976at2"/>
<dbReference type="InterPro" id="IPR020846">
    <property type="entry name" value="MFS_dom"/>
</dbReference>
<proteinExistence type="predicted"/>
<name>A0A4Q1CEK4_9BACT</name>
<feature type="transmembrane region" description="Helical" evidence="4">
    <location>
        <begin position="75"/>
        <end position="92"/>
    </location>
</feature>
<keyword evidence="1 4" id="KW-0812">Transmembrane</keyword>
<comment type="caution">
    <text evidence="6">The sequence shown here is derived from an EMBL/GenBank/DDBJ whole genome shotgun (WGS) entry which is preliminary data.</text>
</comment>
<dbReference type="GO" id="GO:0005886">
    <property type="term" value="C:plasma membrane"/>
    <property type="evidence" value="ECO:0007669"/>
    <property type="project" value="TreeGrafter"/>
</dbReference>
<keyword evidence="3 4" id="KW-0472">Membrane</keyword>
<dbReference type="Pfam" id="PF07690">
    <property type="entry name" value="MFS_1"/>
    <property type="match status" value="1"/>
</dbReference>
<dbReference type="InterPro" id="IPR011701">
    <property type="entry name" value="MFS"/>
</dbReference>
<gene>
    <name evidence="6" type="ORF">ESA94_19285</name>
</gene>
<dbReference type="SUPFAM" id="SSF103473">
    <property type="entry name" value="MFS general substrate transporter"/>
    <property type="match status" value="1"/>
</dbReference>
<evidence type="ECO:0000259" key="5">
    <source>
        <dbReference type="PROSITE" id="PS50850"/>
    </source>
</evidence>
<evidence type="ECO:0000313" key="6">
    <source>
        <dbReference type="EMBL" id="RXK58156.1"/>
    </source>
</evidence>
<dbReference type="PANTHER" id="PTHR23521:SF3">
    <property type="entry name" value="MFS TRANSPORTER"/>
    <property type="match status" value="1"/>
</dbReference>
<accession>A0A4Q1CEK4</accession>
<feature type="transmembrane region" description="Helical" evidence="4">
    <location>
        <begin position="276"/>
        <end position="295"/>
    </location>
</feature>
<evidence type="ECO:0000256" key="3">
    <source>
        <dbReference type="ARBA" id="ARBA00023136"/>
    </source>
</evidence>
<feature type="transmembrane region" description="Helical" evidence="4">
    <location>
        <begin position="7"/>
        <end position="29"/>
    </location>
</feature>
<feature type="transmembrane region" description="Helical" evidence="4">
    <location>
        <begin position="248"/>
        <end position="267"/>
    </location>
</feature>
<dbReference type="GO" id="GO:0022857">
    <property type="term" value="F:transmembrane transporter activity"/>
    <property type="evidence" value="ECO:0007669"/>
    <property type="project" value="InterPro"/>
</dbReference>
<dbReference type="AlphaFoldDB" id="A0A4Q1CEK4"/>
<evidence type="ECO:0000256" key="1">
    <source>
        <dbReference type="ARBA" id="ARBA00022692"/>
    </source>
</evidence>
<evidence type="ECO:0000256" key="4">
    <source>
        <dbReference type="SAM" id="Phobius"/>
    </source>
</evidence>
<dbReference type="Proteomes" id="UP000290204">
    <property type="component" value="Unassembled WGS sequence"/>
</dbReference>
<feature type="transmembrane region" description="Helical" evidence="4">
    <location>
        <begin position="98"/>
        <end position="118"/>
    </location>
</feature>
<feature type="transmembrane region" description="Helical" evidence="4">
    <location>
        <begin position="335"/>
        <end position="355"/>
    </location>
</feature>
<feature type="domain" description="Major facilitator superfamily (MFS) profile" evidence="5">
    <location>
        <begin position="1"/>
        <end position="391"/>
    </location>
</feature>
<evidence type="ECO:0000256" key="2">
    <source>
        <dbReference type="ARBA" id="ARBA00022989"/>
    </source>
</evidence>
<feature type="transmembrane region" description="Helical" evidence="4">
    <location>
        <begin position="41"/>
        <end position="63"/>
    </location>
</feature>
<keyword evidence="2 4" id="KW-1133">Transmembrane helix</keyword>
<protein>
    <submittedName>
        <fullName evidence="6">MFS transporter</fullName>
    </submittedName>
</protein>
<dbReference type="InterPro" id="IPR036259">
    <property type="entry name" value="MFS_trans_sf"/>
</dbReference>
<dbReference type="EMBL" id="SDHW01000007">
    <property type="protein sequence ID" value="RXK58156.1"/>
    <property type="molecule type" value="Genomic_DNA"/>
</dbReference>
<feature type="transmembrane region" description="Helical" evidence="4">
    <location>
        <begin position="162"/>
        <end position="182"/>
    </location>
</feature>
<dbReference type="PANTHER" id="PTHR23521">
    <property type="entry name" value="TRANSPORTER MFS SUPERFAMILY"/>
    <property type="match status" value="1"/>
</dbReference>
<sequence length="393" mass="43432">MQRPNHILPFIVLSQFAGTSLWFSGNAILPEISKTFQLQQGALALVTSSVLIGFIIGTFVYAVFAIADRFKPSRVFFLSSVLAALANLIILLPQQQIISLLLSRFLVGFFLAGIYPVGMKIAAEWYEKGLGKALGYLVGALVLGTAFPHLLKQSGWEYDWRVVLLITSSFASVGGLLILLFIPRGPFAKTSLHYSFTAFKQSFQFANFRAASFGYFGHMWELYAFWAFVPMLLTLYVNKQHAQLNVPFWSFSIIAAGAVGCVVGGYLTKRYGSAKVAFAALCISCVCCMLAYFSYSLPSHLFLFFMFVWGIAVVADSPQFSSIVAQTAVAENKGAALTIVTCIGFSITVASIYLLNYLFEAWLQSPWVLLLLAPGPLFGLWKLYPLLKEKTFQ</sequence>
<feature type="transmembrane region" description="Helical" evidence="4">
    <location>
        <begin position="130"/>
        <end position="150"/>
    </location>
</feature>
<organism evidence="6 7">
    <name type="scientific">Lacibacter luteus</name>
    <dbReference type="NCBI Taxonomy" id="2508719"/>
    <lineage>
        <taxon>Bacteria</taxon>
        <taxon>Pseudomonadati</taxon>
        <taxon>Bacteroidota</taxon>
        <taxon>Chitinophagia</taxon>
        <taxon>Chitinophagales</taxon>
        <taxon>Chitinophagaceae</taxon>
        <taxon>Lacibacter</taxon>
    </lineage>
</organism>
<feature type="transmembrane region" description="Helical" evidence="4">
    <location>
        <begin position="301"/>
        <end position="323"/>
    </location>
</feature>
<dbReference type="RefSeq" id="WP_129132585.1">
    <property type="nucleotide sequence ID" value="NZ_SDHW01000007.1"/>
</dbReference>
<feature type="transmembrane region" description="Helical" evidence="4">
    <location>
        <begin position="213"/>
        <end position="236"/>
    </location>
</feature>
<reference evidence="6 7" key="1">
    <citation type="submission" date="2019-01" db="EMBL/GenBank/DDBJ databases">
        <title>Lacibacter sp. strain TTM-7.</title>
        <authorList>
            <person name="Chen W.-M."/>
        </authorList>
    </citation>
    <scope>NUCLEOTIDE SEQUENCE [LARGE SCALE GENOMIC DNA]</scope>
    <source>
        <strain evidence="6 7">TTM-7</strain>
    </source>
</reference>